<dbReference type="InterPro" id="IPR050181">
    <property type="entry name" value="Cold_shock_domain"/>
</dbReference>
<protein>
    <submittedName>
        <fullName evidence="5">Cold-shock protein</fullName>
    </submittedName>
</protein>
<comment type="subcellular location">
    <subcellularLocation>
        <location evidence="1 3">Cytoplasm</location>
    </subcellularLocation>
</comment>
<dbReference type="EMBL" id="JACSOD020000476">
    <property type="protein sequence ID" value="MBM6499348.1"/>
    <property type="molecule type" value="Genomic_DNA"/>
</dbReference>
<evidence type="ECO:0000256" key="3">
    <source>
        <dbReference type="RuleBase" id="RU000408"/>
    </source>
</evidence>
<evidence type="ECO:0000256" key="2">
    <source>
        <dbReference type="ARBA" id="ARBA00022490"/>
    </source>
</evidence>
<dbReference type="SUPFAM" id="SSF50249">
    <property type="entry name" value="Nucleic acid-binding proteins"/>
    <property type="match status" value="1"/>
</dbReference>
<dbReference type="CDD" id="cd04458">
    <property type="entry name" value="CSP_CDS"/>
    <property type="match status" value="1"/>
</dbReference>
<keyword evidence="2" id="KW-0963">Cytoplasm</keyword>
<keyword evidence="6" id="KW-1185">Reference proteome</keyword>
<evidence type="ECO:0000313" key="6">
    <source>
        <dbReference type="Proteomes" id="UP000759529"/>
    </source>
</evidence>
<dbReference type="InterPro" id="IPR011129">
    <property type="entry name" value="CSD"/>
</dbReference>
<dbReference type="InterPro" id="IPR019844">
    <property type="entry name" value="CSD_CS"/>
</dbReference>
<dbReference type="PRINTS" id="PR00050">
    <property type="entry name" value="COLDSHOCK"/>
</dbReference>
<feature type="domain" description="CSD" evidence="4">
    <location>
        <begin position="1"/>
        <end position="62"/>
    </location>
</feature>
<dbReference type="InterPro" id="IPR012156">
    <property type="entry name" value="Cold_shock_CspA"/>
</dbReference>
<evidence type="ECO:0000313" key="5">
    <source>
        <dbReference type="EMBL" id="MBM6499348.1"/>
    </source>
</evidence>
<reference evidence="5 6" key="1">
    <citation type="submission" date="2021-02" db="EMBL/GenBank/DDBJ databases">
        <authorList>
            <person name="Jung H.S."/>
            <person name="Chun B.H."/>
            <person name="Jeon C.O."/>
        </authorList>
    </citation>
    <scope>NUCLEOTIDE SEQUENCE [LARGE SCALE GENOMIC DNA]</scope>
    <source>
        <strain evidence="5 6">LMG 25203</strain>
    </source>
</reference>
<evidence type="ECO:0000256" key="1">
    <source>
        <dbReference type="ARBA" id="ARBA00004496"/>
    </source>
</evidence>
<sequence length="63" mass="6715">MNEGTIKFFNEAKGFGFITPNGGGQDVFVHVTGLNGQVRENDQVSYSVENGQKGPTAVNVTVI</sequence>
<dbReference type="RefSeq" id="WP_187657667.1">
    <property type="nucleotide sequence ID" value="NZ_JACSOD020000476.1"/>
</dbReference>
<dbReference type="InterPro" id="IPR002059">
    <property type="entry name" value="CSP_DNA-bd"/>
</dbReference>
<dbReference type="Pfam" id="PF00313">
    <property type="entry name" value="CSD"/>
    <property type="match status" value="1"/>
</dbReference>
<dbReference type="Proteomes" id="UP000759529">
    <property type="component" value="Unassembled WGS sequence"/>
</dbReference>
<dbReference type="PANTHER" id="PTHR11544">
    <property type="entry name" value="COLD SHOCK DOMAIN CONTAINING PROTEINS"/>
    <property type="match status" value="1"/>
</dbReference>
<dbReference type="SMART" id="SM00357">
    <property type="entry name" value="CSP"/>
    <property type="match status" value="1"/>
</dbReference>
<name>A0ABS2CWM2_9FLAO</name>
<dbReference type="PROSITE" id="PS51857">
    <property type="entry name" value="CSD_2"/>
    <property type="match status" value="1"/>
</dbReference>
<accession>A0ABS2CWM2</accession>
<dbReference type="PIRSF" id="PIRSF002599">
    <property type="entry name" value="Cold_shock_A"/>
    <property type="match status" value="1"/>
</dbReference>
<gene>
    <name evidence="5" type="ORF">H9X54_008565</name>
</gene>
<comment type="caution">
    <text evidence="5">The sequence shown here is derived from an EMBL/GenBank/DDBJ whole genome shotgun (WGS) entry which is preliminary data.</text>
</comment>
<dbReference type="Gene3D" id="2.40.50.140">
    <property type="entry name" value="Nucleic acid-binding proteins"/>
    <property type="match status" value="1"/>
</dbReference>
<proteinExistence type="predicted"/>
<evidence type="ECO:0000259" key="4">
    <source>
        <dbReference type="PROSITE" id="PS51857"/>
    </source>
</evidence>
<organism evidence="5 6">
    <name type="scientific">Flavobacterium macrobrachii</name>
    <dbReference type="NCBI Taxonomy" id="591204"/>
    <lineage>
        <taxon>Bacteria</taxon>
        <taxon>Pseudomonadati</taxon>
        <taxon>Bacteroidota</taxon>
        <taxon>Flavobacteriia</taxon>
        <taxon>Flavobacteriales</taxon>
        <taxon>Flavobacteriaceae</taxon>
        <taxon>Flavobacterium</taxon>
    </lineage>
</organism>
<dbReference type="PROSITE" id="PS00352">
    <property type="entry name" value="CSD_1"/>
    <property type="match status" value="1"/>
</dbReference>
<dbReference type="InterPro" id="IPR012340">
    <property type="entry name" value="NA-bd_OB-fold"/>
</dbReference>